<feature type="region of interest" description="Disordered" evidence="2">
    <location>
        <begin position="105"/>
        <end position="130"/>
    </location>
</feature>
<sequence length="464" mass="52831">MYEVLPGTSNYPGFVYFHSRNKRGFVTGLPPSHKRWKQRFVFIEFPFDQFPFTNPEWADRVIKLERVHPEPTPELEDACEKLLKGDPVTGKPYAYGGWVYRLPNPDGGESATHDAEDDRANSPDGHAEASSPLLVQVDHLLLNMNFNRMSTIIEDDDDDVEVLHFNRSSTNNHPFPPQNPGVEGVSTARCSSFDDLIRDKQVKSPSALHFSEGDRVESQPKEVGHSSSHAKGQKRKGSQKSSKGDKKKKVRLSDREGESIEETFLSLAKKLNKAGVISEEVGQSLLEPKDQVSQLNLLLDSAKLEINDRAKRERRLEEELKEERSRLEEERIKLEEERAKLVEEKRKVAELEDALAQPKETTRSKEEAFPIEAAGWAARNHLEVARSILTAPEETMDFFKTMYKEPEGKRMITEIGSYGFQCGQKDERSLLYARLQKRDPSFDPAKMKLPALYEEVPTPPFPLE</sequence>
<dbReference type="Proteomes" id="UP000595140">
    <property type="component" value="Unassembled WGS sequence"/>
</dbReference>
<dbReference type="AlphaFoldDB" id="A0A484MN76"/>
<feature type="coiled-coil region" evidence="1">
    <location>
        <begin position="299"/>
        <end position="354"/>
    </location>
</feature>
<accession>A0A484MN76</accession>
<feature type="compositionally biased region" description="Basic and acidic residues" evidence="2">
    <location>
        <begin position="211"/>
        <end position="224"/>
    </location>
</feature>
<keyword evidence="1" id="KW-0175">Coiled coil</keyword>
<dbReference type="EMBL" id="OOIL02003924">
    <property type="protein sequence ID" value="VFQ89919.1"/>
    <property type="molecule type" value="Genomic_DNA"/>
</dbReference>
<evidence type="ECO:0000256" key="2">
    <source>
        <dbReference type="SAM" id="MobiDB-lite"/>
    </source>
</evidence>
<feature type="region of interest" description="Disordered" evidence="2">
    <location>
        <begin position="167"/>
        <end position="186"/>
    </location>
</feature>
<evidence type="ECO:0000313" key="4">
    <source>
        <dbReference type="Proteomes" id="UP000595140"/>
    </source>
</evidence>
<evidence type="ECO:0000256" key="1">
    <source>
        <dbReference type="SAM" id="Coils"/>
    </source>
</evidence>
<name>A0A484MN76_9ASTE</name>
<proteinExistence type="predicted"/>
<organism evidence="3 4">
    <name type="scientific">Cuscuta campestris</name>
    <dbReference type="NCBI Taxonomy" id="132261"/>
    <lineage>
        <taxon>Eukaryota</taxon>
        <taxon>Viridiplantae</taxon>
        <taxon>Streptophyta</taxon>
        <taxon>Embryophyta</taxon>
        <taxon>Tracheophyta</taxon>
        <taxon>Spermatophyta</taxon>
        <taxon>Magnoliopsida</taxon>
        <taxon>eudicotyledons</taxon>
        <taxon>Gunneridae</taxon>
        <taxon>Pentapetalae</taxon>
        <taxon>asterids</taxon>
        <taxon>lamiids</taxon>
        <taxon>Solanales</taxon>
        <taxon>Convolvulaceae</taxon>
        <taxon>Cuscuteae</taxon>
        <taxon>Cuscuta</taxon>
        <taxon>Cuscuta subgen. Grammica</taxon>
        <taxon>Cuscuta sect. Cleistogrammica</taxon>
    </lineage>
</organism>
<feature type="compositionally biased region" description="Basic and acidic residues" evidence="2">
    <location>
        <begin position="111"/>
        <end position="127"/>
    </location>
</feature>
<feature type="region of interest" description="Disordered" evidence="2">
    <location>
        <begin position="204"/>
        <end position="255"/>
    </location>
</feature>
<evidence type="ECO:0000313" key="3">
    <source>
        <dbReference type="EMBL" id="VFQ89919.1"/>
    </source>
</evidence>
<protein>
    <submittedName>
        <fullName evidence="3">Uncharacterized protein</fullName>
    </submittedName>
</protein>
<gene>
    <name evidence="3" type="ORF">CCAM_LOCUS31695</name>
</gene>
<reference evidence="3 4" key="1">
    <citation type="submission" date="2018-04" db="EMBL/GenBank/DDBJ databases">
        <authorList>
            <person name="Vogel A."/>
        </authorList>
    </citation>
    <scope>NUCLEOTIDE SEQUENCE [LARGE SCALE GENOMIC DNA]</scope>
</reference>
<keyword evidence="4" id="KW-1185">Reference proteome</keyword>